<evidence type="ECO:0000313" key="1">
    <source>
        <dbReference type="EMBL" id="SMC80549.1"/>
    </source>
</evidence>
<dbReference type="EMBL" id="FWXI01000009">
    <property type="protein sequence ID" value="SMC80549.1"/>
    <property type="molecule type" value="Genomic_DNA"/>
</dbReference>
<evidence type="ECO:0000313" key="2">
    <source>
        <dbReference type="Proteomes" id="UP000192738"/>
    </source>
</evidence>
<keyword evidence="2" id="KW-1185">Reference proteome</keyword>
<dbReference type="STRING" id="112901.SAMN04488500_109164"/>
<protein>
    <submittedName>
        <fullName evidence="1">Uncharacterized protein</fullName>
    </submittedName>
</protein>
<dbReference type="Proteomes" id="UP000192738">
    <property type="component" value="Unassembled WGS sequence"/>
</dbReference>
<accession>A0A1W2C5R3</accession>
<name>A0A1W2C5R3_9FIRM</name>
<organism evidence="1 2">
    <name type="scientific">Sporomusa malonica</name>
    <dbReference type="NCBI Taxonomy" id="112901"/>
    <lineage>
        <taxon>Bacteria</taxon>
        <taxon>Bacillati</taxon>
        <taxon>Bacillota</taxon>
        <taxon>Negativicutes</taxon>
        <taxon>Selenomonadales</taxon>
        <taxon>Sporomusaceae</taxon>
        <taxon>Sporomusa</taxon>
    </lineage>
</organism>
<gene>
    <name evidence="1" type="ORF">SAMN04488500_109164</name>
</gene>
<dbReference type="RefSeq" id="WP_176215503.1">
    <property type="nucleotide sequence ID" value="NZ_CP155572.1"/>
</dbReference>
<sequence>MQQNKPELPEAENVEAYTTGQKIVLKTLKWGAWTASAVAMVYAMHY</sequence>
<reference evidence="1 2" key="1">
    <citation type="submission" date="2017-04" db="EMBL/GenBank/DDBJ databases">
        <authorList>
            <person name="Afonso C.L."/>
            <person name="Miller P.J."/>
            <person name="Scott M.A."/>
            <person name="Spackman E."/>
            <person name="Goraichik I."/>
            <person name="Dimitrov K.M."/>
            <person name="Suarez D.L."/>
            <person name="Swayne D.E."/>
        </authorList>
    </citation>
    <scope>NUCLEOTIDE SEQUENCE [LARGE SCALE GENOMIC DNA]</scope>
    <source>
        <strain evidence="1 2">DSM 5090</strain>
    </source>
</reference>
<dbReference type="AlphaFoldDB" id="A0A1W2C5R3"/>
<proteinExistence type="predicted"/>